<dbReference type="InterPro" id="IPR009014">
    <property type="entry name" value="Transketo_C/PFOR_II"/>
</dbReference>
<organism evidence="4">
    <name type="scientific">marine metagenome</name>
    <dbReference type="NCBI Taxonomy" id="408172"/>
    <lineage>
        <taxon>unclassified sequences</taxon>
        <taxon>metagenomes</taxon>
        <taxon>ecological metagenomes</taxon>
    </lineage>
</organism>
<evidence type="ECO:0000256" key="2">
    <source>
        <dbReference type="ARBA" id="ARBA00023002"/>
    </source>
</evidence>
<evidence type="ECO:0000259" key="3">
    <source>
        <dbReference type="Pfam" id="PF02780"/>
    </source>
</evidence>
<dbReference type="AlphaFoldDB" id="A0A382CHU1"/>
<accession>A0A382CHU1</accession>
<dbReference type="GO" id="GO:0016491">
    <property type="term" value="F:oxidoreductase activity"/>
    <property type="evidence" value="ECO:0007669"/>
    <property type="project" value="UniProtKB-KW"/>
</dbReference>
<dbReference type="EMBL" id="UINC01034488">
    <property type="protein sequence ID" value="SVB25404.1"/>
    <property type="molecule type" value="Genomic_DNA"/>
</dbReference>
<dbReference type="Pfam" id="PF02780">
    <property type="entry name" value="Transketolase_C"/>
    <property type="match status" value="1"/>
</dbReference>
<evidence type="ECO:0000256" key="1">
    <source>
        <dbReference type="ARBA" id="ARBA00001964"/>
    </source>
</evidence>
<dbReference type="Gene3D" id="3.40.50.920">
    <property type="match status" value="1"/>
</dbReference>
<proteinExistence type="predicted"/>
<gene>
    <name evidence="4" type="ORF">METZ01_LOCUS178258</name>
</gene>
<dbReference type="GO" id="GO:0007584">
    <property type="term" value="P:response to nutrient"/>
    <property type="evidence" value="ECO:0007669"/>
    <property type="project" value="TreeGrafter"/>
</dbReference>
<keyword evidence="2" id="KW-0560">Oxidoreductase</keyword>
<feature type="non-terminal residue" evidence="4">
    <location>
        <position position="1"/>
    </location>
</feature>
<reference evidence="4" key="1">
    <citation type="submission" date="2018-05" db="EMBL/GenBank/DDBJ databases">
        <authorList>
            <person name="Lanie J.A."/>
            <person name="Ng W.-L."/>
            <person name="Kazmierczak K.M."/>
            <person name="Andrzejewski T.M."/>
            <person name="Davidsen T.M."/>
            <person name="Wayne K.J."/>
            <person name="Tettelin H."/>
            <person name="Glass J.I."/>
            <person name="Rusch D."/>
            <person name="Podicherti R."/>
            <person name="Tsui H.-C.T."/>
            <person name="Winkler M.E."/>
        </authorList>
    </citation>
    <scope>NUCLEOTIDE SEQUENCE</scope>
</reference>
<dbReference type="SUPFAM" id="SSF52922">
    <property type="entry name" value="TK C-terminal domain-like"/>
    <property type="match status" value="1"/>
</dbReference>
<evidence type="ECO:0000313" key="4">
    <source>
        <dbReference type="EMBL" id="SVB25404.1"/>
    </source>
</evidence>
<dbReference type="InterPro" id="IPR033248">
    <property type="entry name" value="Transketolase_C"/>
</dbReference>
<dbReference type="PANTHER" id="PTHR42980">
    <property type="entry name" value="2-OXOISOVALERATE DEHYDROGENASE SUBUNIT BETA-RELATED"/>
    <property type="match status" value="1"/>
</dbReference>
<sequence length="200" mass="22130">DLPGIIIACPSNGVDAVKMLRRAVFEAYINSRITVFIEPIALYMVKDLHKPKDGKWSFKYPNIKEEITIGEFAVHGQGSSLTIISYANGFYLSMKAKVEIEKKLNKKIKIIDLRWLSDINIAGLMKSVGKCSKILIVDECRKNGCYGEGLVADISTASTKPLKIRLHAAENSFIPLGKAATVTLPSKESIIDNAIKLYNE</sequence>
<name>A0A382CHU1_9ZZZZ</name>
<feature type="domain" description="Transketolase C-terminal" evidence="3">
    <location>
        <begin position="71"/>
        <end position="156"/>
    </location>
</feature>
<comment type="cofactor">
    <cofactor evidence="1">
        <name>thiamine diphosphate</name>
        <dbReference type="ChEBI" id="CHEBI:58937"/>
    </cofactor>
</comment>
<dbReference type="PANTHER" id="PTHR42980:SF1">
    <property type="entry name" value="2-OXOISOVALERATE DEHYDROGENASE SUBUNIT BETA, MITOCHONDRIAL"/>
    <property type="match status" value="1"/>
</dbReference>
<protein>
    <recommendedName>
        <fullName evidence="3">Transketolase C-terminal domain-containing protein</fullName>
    </recommendedName>
</protein>
<dbReference type="GO" id="GO:0009083">
    <property type="term" value="P:branched-chain amino acid catabolic process"/>
    <property type="evidence" value="ECO:0007669"/>
    <property type="project" value="TreeGrafter"/>
</dbReference>